<reference evidence="20 21" key="1">
    <citation type="submission" date="2015-09" db="EMBL/GenBank/DDBJ databases">
        <title>Draft genome of the scarab beetle Oryctes borbonicus.</title>
        <authorList>
            <person name="Meyer J.M."/>
            <person name="Markov G.V."/>
            <person name="Baskaran P."/>
            <person name="Herrmann M."/>
            <person name="Sommer R.J."/>
            <person name="Roedelsperger C."/>
        </authorList>
    </citation>
    <scope>NUCLEOTIDE SEQUENCE [LARGE SCALE GENOMIC DNA]</scope>
    <source>
        <strain evidence="20">OB123</strain>
        <tissue evidence="20">Whole animal</tissue>
    </source>
</reference>
<evidence type="ECO:0000256" key="11">
    <source>
        <dbReference type="ARBA" id="ARBA00022771"/>
    </source>
</evidence>
<keyword evidence="8" id="KW-0808">Transferase</keyword>
<keyword evidence="16" id="KW-0472">Membrane</keyword>
<dbReference type="AlphaFoldDB" id="A0A0T6AVK4"/>
<evidence type="ECO:0000256" key="2">
    <source>
        <dbReference type="ARBA" id="ARBA00004585"/>
    </source>
</evidence>
<evidence type="ECO:0000256" key="3">
    <source>
        <dbReference type="ARBA" id="ARBA00004906"/>
    </source>
</evidence>
<keyword evidence="10" id="KW-0479">Metal-binding</keyword>
<dbReference type="InterPro" id="IPR013083">
    <property type="entry name" value="Znf_RING/FYVE/PHD"/>
</dbReference>
<keyword evidence="6" id="KW-0813">Transport</keyword>
<dbReference type="InterPro" id="IPR006845">
    <property type="entry name" value="Pex_N"/>
</dbReference>
<comment type="similarity">
    <text evidence="4">Belongs to the pex2/pex10/pex12 family.</text>
</comment>
<organism evidence="20 21">
    <name type="scientific">Oryctes borbonicus</name>
    <dbReference type="NCBI Taxonomy" id="1629725"/>
    <lineage>
        <taxon>Eukaryota</taxon>
        <taxon>Metazoa</taxon>
        <taxon>Ecdysozoa</taxon>
        <taxon>Arthropoda</taxon>
        <taxon>Hexapoda</taxon>
        <taxon>Insecta</taxon>
        <taxon>Pterygota</taxon>
        <taxon>Neoptera</taxon>
        <taxon>Endopterygota</taxon>
        <taxon>Coleoptera</taxon>
        <taxon>Polyphaga</taxon>
        <taxon>Scarabaeiformia</taxon>
        <taxon>Scarabaeidae</taxon>
        <taxon>Dynastinae</taxon>
        <taxon>Oryctes</taxon>
    </lineage>
</organism>
<keyword evidence="15" id="KW-1133">Transmembrane helix</keyword>
<dbReference type="InterPro" id="IPR025654">
    <property type="entry name" value="PEX2/10"/>
</dbReference>
<dbReference type="Pfam" id="PF13920">
    <property type="entry name" value="zf-C3HC4_3"/>
    <property type="match status" value="1"/>
</dbReference>
<keyword evidence="12" id="KW-0833">Ubl conjugation pathway</keyword>
<proteinExistence type="inferred from homology"/>
<feature type="domain" description="RING-type" evidence="19">
    <location>
        <begin position="224"/>
        <end position="262"/>
    </location>
</feature>
<evidence type="ECO:0000256" key="5">
    <source>
        <dbReference type="ARBA" id="ARBA00012483"/>
    </source>
</evidence>
<keyword evidence="7" id="KW-0962">Peroxisome biogenesis</keyword>
<dbReference type="EMBL" id="LJIG01022712">
    <property type="protein sequence ID" value="KRT79105.1"/>
    <property type="molecule type" value="Genomic_DNA"/>
</dbReference>
<accession>A0A0T6AVK4</accession>
<keyword evidence="14" id="KW-0653">Protein transport</keyword>
<dbReference type="GO" id="GO:0061630">
    <property type="term" value="F:ubiquitin protein ligase activity"/>
    <property type="evidence" value="ECO:0007669"/>
    <property type="project" value="UniProtKB-EC"/>
</dbReference>
<comment type="catalytic activity">
    <reaction evidence="1">
        <text>S-ubiquitinyl-[E2 ubiquitin-conjugating enzyme]-L-cysteine + [acceptor protein]-L-lysine = [E2 ubiquitin-conjugating enzyme]-L-cysteine + N(6)-ubiquitinyl-[acceptor protein]-L-lysine.</text>
        <dbReference type="EC" id="2.3.2.27"/>
    </reaction>
</comment>
<comment type="caution">
    <text evidence="20">The sequence shown here is derived from an EMBL/GenBank/DDBJ whole genome shotgun (WGS) entry which is preliminary data.</text>
</comment>
<evidence type="ECO:0000256" key="18">
    <source>
        <dbReference type="PROSITE-ProRule" id="PRU00175"/>
    </source>
</evidence>
<keyword evidence="21" id="KW-1185">Reference proteome</keyword>
<evidence type="ECO:0000256" key="16">
    <source>
        <dbReference type="ARBA" id="ARBA00023136"/>
    </source>
</evidence>
<evidence type="ECO:0000256" key="8">
    <source>
        <dbReference type="ARBA" id="ARBA00022679"/>
    </source>
</evidence>
<dbReference type="Pfam" id="PF04757">
    <property type="entry name" value="Pex2_Pex12"/>
    <property type="match status" value="1"/>
</dbReference>
<keyword evidence="13" id="KW-0862">Zinc</keyword>
<gene>
    <name evidence="20" type="ORF">AMK59_6700</name>
</gene>
<keyword evidence="11 18" id="KW-0863">Zinc-finger</keyword>
<evidence type="ECO:0000313" key="20">
    <source>
        <dbReference type="EMBL" id="KRT79105.1"/>
    </source>
</evidence>
<evidence type="ECO:0000256" key="15">
    <source>
        <dbReference type="ARBA" id="ARBA00022989"/>
    </source>
</evidence>
<comment type="pathway">
    <text evidence="3">Protein modification; protein ubiquitination.</text>
</comment>
<dbReference type="Proteomes" id="UP000051574">
    <property type="component" value="Unassembled WGS sequence"/>
</dbReference>
<dbReference type="GO" id="GO:0008270">
    <property type="term" value="F:zinc ion binding"/>
    <property type="evidence" value="ECO:0007669"/>
    <property type="project" value="UniProtKB-KW"/>
</dbReference>
<protein>
    <recommendedName>
        <fullName evidence="5">RING-type E3 ubiquitin transferase</fullName>
        <ecNumber evidence="5">2.3.2.27</ecNumber>
    </recommendedName>
</protein>
<evidence type="ECO:0000313" key="21">
    <source>
        <dbReference type="Proteomes" id="UP000051574"/>
    </source>
</evidence>
<dbReference type="OrthoDB" id="6270329at2759"/>
<dbReference type="CDD" id="cd16527">
    <property type="entry name" value="RING-HC_PEX10"/>
    <property type="match status" value="1"/>
</dbReference>
<name>A0A0T6AVK4_9SCAR</name>
<evidence type="ECO:0000256" key="1">
    <source>
        <dbReference type="ARBA" id="ARBA00000900"/>
    </source>
</evidence>
<evidence type="ECO:0000256" key="14">
    <source>
        <dbReference type="ARBA" id="ARBA00022927"/>
    </source>
</evidence>
<dbReference type="PANTHER" id="PTHR23350">
    <property type="entry name" value="PEROXISOME ASSEMBLY PROTEIN 10"/>
    <property type="match status" value="1"/>
</dbReference>
<evidence type="ECO:0000256" key="13">
    <source>
        <dbReference type="ARBA" id="ARBA00022833"/>
    </source>
</evidence>
<dbReference type="GO" id="GO:0005778">
    <property type="term" value="C:peroxisomal membrane"/>
    <property type="evidence" value="ECO:0007669"/>
    <property type="project" value="UniProtKB-SubCell"/>
</dbReference>
<dbReference type="GO" id="GO:0016558">
    <property type="term" value="P:protein import into peroxisome matrix"/>
    <property type="evidence" value="ECO:0007669"/>
    <property type="project" value="InterPro"/>
</dbReference>
<evidence type="ECO:0000259" key="19">
    <source>
        <dbReference type="PROSITE" id="PS50089"/>
    </source>
</evidence>
<dbReference type="EC" id="2.3.2.27" evidence="5"/>
<dbReference type="PROSITE" id="PS00518">
    <property type="entry name" value="ZF_RING_1"/>
    <property type="match status" value="1"/>
</dbReference>
<dbReference type="InterPro" id="IPR001841">
    <property type="entry name" value="Znf_RING"/>
</dbReference>
<keyword evidence="9" id="KW-0812">Transmembrane</keyword>
<evidence type="ECO:0000256" key="9">
    <source>
        <dbReference type="ARBA" id="ARBA00022692"/>
    </source>
</evidence>
<evidence type="ECO:0000256" key="17">
    <source>
        <dbReference type="ARBA" id="ARBA00023140"/>
    </source>
</evidence>
<evidence type="ECO:0000256" key="7">
    <source>
        <dbReference type="ARBA" id="ARBA00022593"/>
    </source>
</evidence>
<evidence type="ECO:0000256" key="4">
    <source>
        <dbReference type="ARBA" id="ARBA00008704"/>
    </source>
</evidence>
<dbReference type="SUPFAM" id="SSF57850">
    <property type="entry name" value="RING/U-box"/>
    <property type="match status" value="1"/>
</dbReference>
<comment type="subcellular location">
    <subcellularLocation>
        <location evidence="2">Peroxisome membrane</location>
        <topology evidence="2">Multi-pass membrane protein</topology>
    </subcellularLocation>
</comment>
<evidence type="ECO:0000256" key="10">
    <source>
        <dbReference type="ARBA" id="ARBA00022723"/>
    </source>
</evidence>
<dbReference type="PROSITE" id="PS50089">
    <property type="entry name" value="ZF_RING_2"/>
    <property type="match status" value="1"/>
</dbReference>
<sequence>MQVYPAGVTNIIQSIQRDDLFIEELQEYLTTTAKCLGQKNYNRLRKYLPHLTSAWYYSLTSLSNLLTLGEEYAGIIRFGSDNSIPSKYLHLLWLVLYVGGEPLFERITKKLEEHISNSTEIRNEAKSEITRILRFFRTNKDLFVRFHYSLFYIQGKYHSISNRISGIKYVLLRQWMQDNAATSSIKFLGYISLIYVMYSLIKNYIYQESTKENIVYSSELSKVCVLCVERRTNTCATLCGHLFCWHCIHDSLKYQQSCPVCREPVNPSRIVFLQNYT</sequence>
<dbReference type="SMART" id="SM00184">
    <property type="entry name" value="RING"/>
    <property type="match status" value="1"/>
</dbReference>
<keyword evidence="17" id="KW-0576">Peroxisome</keyword>
<evidence type="ECO:0000256" key="6">
    <source>
        <dbReference type="ARBA" id="ARBA00022448"/>
    </source>
</evidence>
<dbReference type="Gene3D" id="3.30.40.10">
    <property type="entry name" value="Zinc/RING finger domain, C3HC4 (zinc finger)"/>
    <property type="match status" value="1"/>
</dbReference>
<dbReference type="PANTHER" id="PTHR23350:SF0">
    <property type="entry name" value="PEROXISOME BIOGENESIS FACTOR 10"/>
    <property type="match status" value="1"/>
</dbReference>
<evidence type="ECO:0000256" key="12">
    <source>
        <dbReference type="ARBA" id="ARBA00022786"/>
    </source>
</evidence>
<dbReference type="InterPro" id="IPR017907">
    <property type="entry name" value="Znf_RING_CS"/>
</dbReference>